<dbReference type="SUPFAM" id="SSF52821">
    <property type="entry name" value="Rhodanese/Cell cycle control phosphatase"/>
    <property type="match status" value="1"/>
</dbReference>
<dbReference type="InterPro" id="IPR012347">
    <property type="entry name" value="Ferritin-like"/>
</dbReference>
<dbReference type="Gene3D" id="1.20.1260.10">
    <property type="match status" value="1"/>
</dbReference>
<gene>
    <name evidence="2" type="ORF">DSM19430T_06150</name>
</gene>
<evidence type="ECO:0000313" key="2">
    <source>
        <dbReference type="EMBL" id="GFM35931.1"/>
    </source>
</evidence>
<dbReference type="PROSITE" id="PS50206">
    <property type="entry name" value="RHODANESE_3"/>
    <property type="match status" value="1"/>
</dbReference>
<dbReference type="Pfam" id="PF00581">
    <property type="entry name" value="Rhodanese"/>
    <property type="match status" value="1"/>
</dbReference>
<feature type="domain" description="Rhodanese" evidence="1">
    <location>
        <begin position="23"/>
        <end position="113"/>
    </location>
</feature>
<comment type="caution">
    <text evidence="2">The sequence shown here is derived from an EMBL/GenBank/DDBJ whole genome shotgun (WGS) entry which is preliminary data.</text>
</comment>
<protein>
    <submittedName>
        <fullName evidence="2">Sulfurtransferase</fullName>
    </submittedName>
</protein>
<dbReference type="GO" id="GO:0004792">
    <property type="term" value="F:thiosulfate-cyanide sulfurtransferase activity"/>
    <property type="evidence" value="ECO:0007669"/>
    <property type="project" value="InterPro"/>
</dbReference>
<dbReference type="RefSeq" id="WP_243451242.1">
    <property type="nucleotide sequence ID" value="NZ_BLVP01000002.1"/>
</dbReference>
<reference evidence="2 3" key="1">
    <citation type="submission" date="2020-05" db="EMBL/GenBank/DDBJ databases">
        <title>Draft genome sequence of Desulfovibrio psychrotolerans JS1T.</title>
        <authorList>
            <person name="Ueno A."/>
            <person name="Tamazawa S."/>
            <person name="Tamamura S."/>
            <person name="Murakami T."/>
            <person name="Kiyama T."/>
            <person name="Inomata H."/>
            <person name="Amano Y."/>
            <person name="Miyakawa K."/>
            <person name="Tamaki H."/>
            <person name="Naganuma T."/>
            <person name="Kaneko K."/>
        </authorList>
    </citation>
    <scope>NUCLEOTIDE SEQUENCE [LARGE SCALE GENOMIC DNA]</scope>
    <source>
        <strain evidence="2 3">JS1</strain>
    </source>
</reference>
<dbReference type="PANTHER" id="PTHR43031">
    <property type="entry name" value="FAD-DEPENDENT OXIDOREDUCTASE"/>
    <property type="match status" value="1"/>
</dbReference>
<proteinExistence type="predicted"/>
<dbReference type="Proteomes" id="UP000503820">
    <property type="component" value="Unassembled WGS sequence"/>
</dbReference>
<dbReference type="PROSITE" id="PS00380">
    <property type="entry name" value="RHODANESE_1"/>
    <property type="match status" value="1"/>
</dbReference>
<dbReference type="InterPro" id="IPR009078">
    <property type="entry name" value="Ferritin-like_SF"/>
</dbReference>
<dbReference type="SMART" id="SM00450">
    <property type="entry name" value="RHOD"/>
    <property type="match status" value="1"/>
</dbReference>
<evidence type="ECO:0000259" key="1">
    <source>
        <dbReference type="PROSITE" id="PS50206"/>
    </source>
</evidence>
<name>A0A7J0BRS0_9BACT</name>
<keyword evidence="3" id="KW-1185">Reference proteome</keyword>
<dbReference type="EMBL" id="BLVP01000002">
    <property type="protein sequence ID" value="GFM35931.1"/>
    <property type="molecule type" value="Genomic_DNA"/>
</dbReference>
<dbReference type="CDD" id="cd00158">
    <property type="entry name" value="RHOD"/>
    <property type="match status" value="1"/>
</dbReference>
<dbReference type="SUPFAM" id="SSF47240">
    <property type="entry name" value="Ferritin-like"/>
    <property type="match status" value="2"/>
</dbReference>
<dbReference type="AlphaFoldDB" id="A0A7J0BRS0"/>
<dbReference type="InterPro" id="IPR001763">
    <property type="entry name" value="Rhodanese-like_dom"/>
</dbReference>
<accession>A0A7J0BRS0</accession>
<evidence type="ECO:0000313" key="3">
    <source>
        <dbReference type="Proteomes" id="UP000503820"/>
    </source>
</evidence>
<keyword evidence="2" id="KW-0808">Transferase</keyword>
<dbReference type="InterPro" id="IPR001307">
    <property type="entry name" value="Thiosulphate_STrfase_CS"/>
</dbReference>
<sequence>MFMKHRVQEIAPDALRRYMADRAERDYVLIDVRQPQEYEQEHLPGAVLISVSELEGKLGTLNPEQDHIFYCRSGARSMAAAMLAEDSRLLRGQVFSLQGGILAWGGGALADYPRVDVFSGIDSIRGMLLKALELEKAAHELYRQVRAVVKRDVMCDLMDTLIGVEIAHARVVYSYLGKYWNDGSQPIPPFETMFDALQGKVLEGGLTVDELQPWIRGAAQGDCLELADLALEVEMNAYDLYRTLARNAAQGDVPGFALGKDAEPVFLDLATQEKHHTRLIMSRIRAFEETGA</sequence>
<dbReference type="InterPro" id="IPR050229">
    <property type="entry name" value="GlpE_sulfurtransferase"/>
</dbReference>
<dbReference type="InterPro" id="IPR036873">
    <property type="entry name" value="Rhodanese-like_dom_sf"/>
</dbReference>
<dbReference type="PANTHER" id="PTHR43031:SF1">
    <property type="entry name" value="PYRIDINE NUCLEOTIDE-DISULPHIDE OXIDOREDUCTASE"/>
    <property type="match status" value="1"/>
</dbReference>
<dbReference type="Gene3D" id="3.40.250.10">
    <property type="entry name" value="Rhodanese-like domain"/>
    <property type="match status" value="1"/>
</dbReference>
<organism evidence="2 3">
    <name type="scientific">Desulfovibrio psychrotolerans</name>
    <dbReference type="NCBI Taxonomy" id="415242"/>
    <lineage>
        <taxon>Bacteria</taxon>
        <taxon>Pseudomonadati</taxon>
        <taxon>Thermodesulfobacteriota</taxon>
        <taxon>Desulfovibrionia</taxon>
        <taxon>Desulfovibrionales</taxon>
        <taxon>Desulfovibrionaceae</taxon>
        <taxon>Desulfovibrio</taxon>
    </lineage>
</organism>